<organism evidence="1">
    <name type="scientific">marine sediment metagenome</name>
    <dbReference type="NCBI Taxonomy" id="412755"/>
    <lineage>
        <taxon>unclassified sequences</taxon>
        <taxon>metagenomes</taxon>
        <taxon>ecological metagenomes</taxon>
    </lineage>
</organism>
<sequence>EEELEPELDKYGNVFITDSIMNRGWFEVMSELLG</sequence>
<evidence type="ECO:0000313" key="1">
    <source>
        <dbReference type="EMBL" id="GAF87602.1"/>
    </source>
</evidence>
<accession>X0THJ8</accession>
<feature type="non-terminal residue" evidence="1">
    <location>
        <position position="1"/>
    </location>
</feature>
<proteinExistence type="predicted"/>
<dbReference type="AlphaFoldDB" id="X0THJ8"/>
<reference evidence="1" key="1">
    <citation type="journal article" date="2014" name="Front. Microbiol.">
        <title>High frequency of phylogenetically diverse reductive dehalogenase-homologous genes in deep subseafloor sedimentary metagenomes.</title>
        <authorList>
            <person name="Kawai M."/>
            <person name="Futagami T."/>
            <person name="Toyoda A."/>
            <person name="Takaki Y."/>
            <person name="Nishi S."/>
            <person name="Hori S."/>
            <person name="Arai W."/>
            <person name="Tsubouchi T."/>
            <person name="Morono Y."/>
            <person name="Uchiyama I."/>
            <person name="Ito T."/>
            <person name="Fujiyama A."/>
            <person name="Inagaki F."/>
            <person name="Takami H."/>
        </authorList>
    </citation>
    <scope>NUCLEOTIDE SEQUENCE</scope>
    <source>
        <strain evidence="1">Expedition CK06-06</strain>
    </source>
</reference>
<comment type="caution">
    <text evidence="1">The sequence shown here is derived from an EMBL/GenBank/DDBJ whole genome shotgun (WGS) entry which is preliminary data.</text>
</comment>
<dbReference type="EMBL" id="BARS01017804">
    <property type="protein sequence ID" value="GAF87602.1"/>
    <property type="molecule type" value="Genomic_DNA"/>
</dbReference>
<gene>
    <name evidence="1" type="ORF">S01H1_29071</name>
</gene>
<protein>
    <submittedName>
        <fullName evidence="1">Uncharacterized protein</fullName>
    </submittedName>
</protein>
<name>X0THJ8_9ZZZZ</name>